<dbReference type="GO" id="GO:0003950">
    <property type="term" value="F:NAD+ poly-ADP-ribosyltransferase activity"/>
    <property type="evidence" value="ECO:0007669"/>
    <property type="project" value="UniProtKB-UniRule"/>
</dbReference>
<dbReference type="PANTHER" id="PTHR45740">
    <property type="entry name" value="POLY [ADP-RIBOSE] POLYMERASE"/>
    <property type="match status" value="1"/>
</dbReference>
<evidence type="ECO:0000313" key="4">
    <source>
        <dbReference type="Proteomes" id="UP001566132"/>
    </source>
</evidence>
<sequence length="194" mass="22949">MDYQAILKTLPPHWNIMLPNASYQNICLSQEEHEYQSIKTLFQGSYYKEIKYIYRVQNPLTFAKFAHKLQEFAGRGPATVRTLYHDTSLTNVEPICWFNFNWRMSVRTKFGPGVYFSISPDLAARHSRKTGSSLRAMFLVDVIMLNVQKFDGLFAFLPNYGYDTLLAHRNQTYVKYFDNEYYPTYFMIYEAIQF</sequence>
<keyword evidence="4" id="KW-1185">Reference proteome</keyword>
<dbReference type="InterPro" id="IPR051712">
    <property type="entry name" value="ARTD-AVP"/>
</dbReference>
<dbReference type="InterPro" id="IPR012317">
    <property type="entry name" value="Poly(ADP-ribose)pol_cat_dom"/>
</dbReference>
<keyword evidence="1" id="KW-0808">Transferase</keyword>
<dbReference type="EMBL" id="JBDJPC010000009">
    <property type="protein sequence ID" value="KAL1491288.1"/>
    <property type="molecule type" value="Genomic_DNA"/>
</dbReference>
<dbReference type="EC" id="2.4.2.-" evidence="1"/>
<reference evidence="3 4" key="1">
    <citation type="submission" date="2024-05" db="EMBL/GenBank/DDBJ databases">
        <title>Genetic variation in Jamaican populations of the coffee berry borer (Hypothenemus hampei).</title>
        <authorList>
            <person name="Errbii M."/>
            <person name="Myrie A."/>
        </authorList>
    </citation>
    <scope>NUCLEOTIDE SEQUENCE [LARGE SCALE GENOMIC DNA]</scope>
    <source>
        <strain evidence="3">JA-Hopewell-2020-01-JO</strain>
        <tissue evidence="3">Whole body</tissue>
    </source>
</reference>
<comment type="caution">
    <text evidence="3">The sequence shown here is derived from an EMBL/GenBank/DDBJ whole genome shotgun (WGS) entry which is preliminary data.</text>
</comment>
<dbReference type="Pfam" id="PF00644">
    <property type="entry name" value="PARP"/>
    <property type="match status" value="1"/>
</dbReference>
<organism evidence="3 4">
    <name type="scientific">Hypothenemus hampei</name>
    <name type="common">Coffee berry borer</name>
    <dbReference type="NCBI Taxonomy" id="57062"/>
    <lineage>
        <taxon>Eukaryota</taxon>
        <taxon>Metazoa</taxon>
        <taxon>Ecdysozoa</taxon>
        <taxon>Arthropoda</taxon>
        <taxon>Hexapoda</taxon>
        <taxon>Insecta</taxon>
        <taxon>Pterygota</taxon>
        <taxon>Neoptera</taxon>
        <taxon>Endopterygota</taxon>
        <taxon>Coleoptera</taxon>
        <taxon>Polyphaga</taxon>
        <taxon>Cucujiformia</taxon>
        <taxon>Curculionidae</taxon>
        <taxon>Scolytinae</taxon>
        <taxon>Hypothenemus</taxon>
    </lineage>
</organism>
<evidence type="ECO:0000256" key="1">
    <source>
        <dbReference type="RuleBase" id="RU362114"/>
    </source>
</evidence>
<keyword evidence="1" id="KW-0520">NAD</keyword>
<evidence type="ECO:0000313" key="3">
    <source>
        <dbReference type="EMBL" id="KAL1491288.1"/>
    </source>
</evidence>
<feature type="domain" description="PARP catalytic" evidence="2">
    <location>
        <begin position="10"/>
        <end position="194"/>
    </location>
</feature>
<protein>
    <recommendedName>
        <fullName evidence="1">Poly [ADP-ribose] polymerase</fullName>
        <shortName evidence="1">PARP</shortName>
        <ecNumber evidence="1">2.4.2.-</ecNumber>
    </recommendedName>
</protein>
<dbReference type="PANTHER" id="PTHR45740:SF2">
    <property type="entry name" value="POLY [ADP-RIBOSE] POLYMERASE"/>
    <property type="match status" value="1"/>
</dbReference>
<gene>
    <name evidence="3" type="ORF">ABEB36_011906</name>
</gene>
<proteinExistence type="predicted"/>
<evidence type="ECO:0000259" key="2">
    <source>
        <dbReference type="PROSITE" id="PS51059"/>
    </source>
</evidence>
<accession>A0ABD1E9F0</accession>
<dbReference type="SUPFAM" id="SSF56399">
    <property type="entry name" value="ADP-ribosylation"/>
    <property type="match status" value="1"/>
</dbReference>
<dbReference type="Gene3D" id="3.90.228.10">
    <property type="match status" value="1"/>
</dbReference>
<name>A0ABD1E9F0_HYPHA</name>
<dbReference type="AlphaFoldDB" id="A0ABD1E9F0"/>
<keyword evidence="1" id="KW-0328">Glycosyltransferase</keyword>
<dbReference type="Proteomes" id="UP001566132">
    <property type="component" value="Unassembled WGS sequence"/>
</dbReference>
<dbReference type="PROSITE" id="PS51059">
    <property type="entry name" value="PARP_CATALYTIC"/>
    <property type="match status" value="1"/>
</dbReference>